<dbReference type="Gene3D" id="1.10.340.30">
    <property type="entry name" value="Hypothetical protein, domain 2"/>
    <property type="match status" value="1"/>
</dbReference>
<comment type="cofactor">
    <cofactor evidence="12">
        <name>[4Fe-4S] cluster</name>
        <dbReference type="ChEBI" id="CHEBI:49883"/>
    </cofactor>
    <text evidence="12">Binds 1 [4Fe-4S] cluster.</text>
</comment>
<dbReference type="HAMAP" id="MF_00942">
    <property type="entry name" value="Nth"/>
    <property type="match status" value="1"/>
</dbReference>
<evidence type="ECO:0000256" key="9">
    <source>
        <dbReference type="ARBA" id="ARBA00023204"/>
    </source>
</evidence>
<dbReference type="Proteomes" id="UP001157947">
    <property type="component" value="Unassembled WGS sequence"/>
</dbReference>
<evidence type="ECO:0000256" key="1">
    <source>
        <dbReference type="ARBA" id="ARBA00008343"/>
    </source>
</evidence>
<feature type="domain" description="HhH-GPD" evidence="13">
    <location>
        <begin position="36"/>
        <end position="184"/>
    </location>
</feature>
<evidence type="ECO:0000256" key="2">
    <source>
        <dbReference type="ARBA" id="ARBA00022485"/>
    </source>
</evidence>
<keyword evidence="6 12" id="KW-0408">Iron</keyword>
<dbReference type="InterPro" id="IPR000445">
    <property type="entry name" value="HhH_motif"/>
</dbReference>
<dbReference type="CDD" id="cd00056">
    <property type="entry name" value="ENDO3c"/>
    <property type="match status" value="1"/>
</dbReference>
<dbReference type="AlphaFoldDB" id="A0AA45WPV0"/>
<dbReference type="PANTHER" id="PTHR10359:SF18">
    <property type="entry name" value="ENDONUCLEASE III"/>
    <property type="match status" value="1"/>
</dbReference>
<dbReference type="GO" id="GO:0019104">
    <property type="term" value="F:DNA N-glycosylase activity"/>
    <property type="evidence" value="ECO:0007669"/>
    <property type="project" value="UniProtKB-UniRule"/>
</dbReference>
<evidence type="ECO:0000313" key="14">
    <source>
        <dbReference type="EMBL" id="SMP21146.1"/>
    </source>
</evidence>
<keyword evidence="10 12" id="KW-0456">Lyase</keyword>
<keyword evidence="9 12" id="KW-0234">DNA repair</keyword>
<dbReference type="PROSITE" id="PS01155">
    <property type="entry name" value="ENDONUCLEASE_III_2"/>
    <property type="match status" value="1"/>
</dbReference>
<dbReference type="Pfam" id="PF00633">
    <property type="entry name" value="HHH"/>
    <property type="match status" value="1"/>
</dbReference>
<keyword evidence="15" id="KW-1185">Reference proteome</keyword>
<evidence type="ECO:0000313" key="15">
    <source>
        <dbReference type="Proteomes" id="UP001157947"/>
    </source>
</evidence>
<dbReference type="FunFam" id="1.10.1670.10:FF:000001">
    <property type="entry name" value="Endonuclease III"/>
    <property type="match status" value="1"/>
</dbReference>
<evidence type="ECO:0000259" key="13">
    <source>
        <dbReference type="SMART" id="SM00478"/>
    </source>
</evidence>
<feature type="binding site" evidence="12">
    <location>
        <position position="186"/>
    </location>
    <ligand>
        <name>[4Fe-4S] cluster</name>
        <dbReference type="ChEBI" id="CHEBI:49883"/>
    </ligand>
</feature>
<sequence length="209" mass="23887">MMTEKDIIEGLKKHFPNPKTELLHKNGFELLIMVILSAQTTDERVNSVYPKLFSKYPTPESLSNADIKDLEEILKPVGFFRRKAKLIKQAAKDLIEKFGGNIPDNIKDLVKIAGVGRKTASVILVNLYNKPAIVVDTHVMRVTTKRWKIAKGKNPEKVEKELSNFFSKENWSYISNAIVLFGRYICKAFKPKCKECALLDKCPYEKKNI</sequence>
<dbReference type="NCBIfam" id="TIGR01083">
    <property type="entry name" value="nth"/>
    <property type="match status" value="1"/>
</dbReference>
<dbReference type="SUPFAM" id="SSF48150">
    <property type="entry name" value="DNA-glycosylase"/>
    <property type="match status" value="1"/>
</dbReference>
<keyword evidence="3 12" id="KW-0479">Metal-binding</keyword>
<evidence type="ECO:0000256" key="11">
    <source>
        <dbReference type="ARBA" id="ARBA00023295"/>
    </source>
</evidence>
<feature type="binding site" evidence="12">
    <location>
        <position position="196"/>
    </location>
    <ligand>
        <name>[4Fe-4S] cluster</name>
        <dbReference type="ChEBI" id="CHEBI:49883"/>
    </ligand>
</feature>
<evidence type="ECO:0000256" key="6">
    <source>
        <dbReference type="ARBA" id="ARBA00023004"/>
    </source>
</evidence>
<dbReference type="SMART" id="SM00478">
    <property type="entry name" value="ENDO3c"/>
    <property type="match status" value="1"/>
</dbReference>
<dbReference type="GO" id="GO:0003677">
    <property type="term" value="F:DNA binding"/>
    <property type="evidence" value="ECO:0007669"/>
    <property type="project" value="UniProtKB-UniRule"/>
</dbReference>
<keyword evidence="2 12" id="KW-0004">4Fe-4S</keyword>
<accession>A0AA45WPV0</accession>
<name>A0AA45WPV0_9AQUI</name>
<dbReference type="PIRSF" id="PIRSF001435">
    <property type="entry name" value="Nth"/>
    <property type="match status" value="1"/>
</dbReference>
<evidence type="ECO:0000256" key="3">
    <source>
        <dbReference type="ARBA" id="ARBA00022723"/>
    </source>
</evidence>
<dbReference type="InterPro" id="IPR003265">
    <property type="entry name" value="HhH-GPD_domain"/>
</dbReference>
<dbReference type="RefSeq" id="WP_265135017.1">
    <property type="nucleotide sequence ID" value="NZ_FXTX01000022.1"/>
</dbReference>
<feature type="binding site" evidence="12">
    <location>
        <position position="202"/>
    </location>
    <ligand>
        <name>[4Fe-4S] cluster</name>
        <dbReference type="ChEBI" id="CHEBI:49883"/>
    </ligand>
</feature>
<protein>
    <recommendedName>
        <fullName evidence="12">Endonuclease III</fullName>
        <ecNumber evidence="12">4.2.99.18</ecNumber>
    </recommendedName>
    <alternativeName>
        <fullName evidence="12">DNA-(apurinic or apyrimidinic site) lyase</fullName>
    </alternativeName>
</protein>
<evidence type="ECO:0000256" key="4">
    <source>
        <dbReference type="ARBA" id="ARBA00022763"/>
    </source>
</evidence>
<dbReference type="PROSITE" id="PS00764">
    <property type="entry name" value="ENDONUCLEASE_III_1"/>
    <property type="match status" value="1"/>
</dbReference>
<evidence type="ECO:0000256" key="12">
    <source>
        <dbReference type="HAMAP-Rule" id="MF_00942"/>
    </source>
</evidence>
<organism evidence="14 15">
    <name type="scientific">Venenivibrio stagnispumantis</name>
    <dbReference type="NCBI Taxonomy" id="407998"/>
    <lineage>
        <taxon>Bacteria</taxon>
        <taxon>Pseudomonadati</taxon>
        <taxon>Aquificota</taxon>
        <taxon>Aquificia</taxon>
        <taxon>Aquificales</taxon>
        <taxon>Hydrogenothermaceae</taxon>
        <taxon>Venenivibrio</taxon>
    </lineage>
</organism>
<evidence type="ECO:0000256" key="8">
    <source>
        <dbReference type="ARBA" id="ARBA00023125"/>
    </source>
</evidence>
<keyword evidence="11 12" id="KW-0326">Glycosidase</keyword>
<comment type="caution">
    <text evidence="14">The sequence shown here is derived from an EMBL/GenBank/DDBJ whole genome shotgun (WGS) entry which is preliminary data.</text>
</comment>
<feature type="binding site" evidence="12">
    <location>
        <position position="193"/>
    </location>
    <ligand>
        <name>[4Fe-4S] cluster</name>
        <dbReference type="ChEBI" id="CHEBI:49883"/>
    </ligand>
</feature>
<evidence type="ECO:0000256" key="7">
    <source>
        <dbReference type="ARBA" id="ARBA00023014"/>
    </source>
</evidence>
<dbReference type="GO" id="GO:0051539">
    <property type="term" value="F:4 iron, 4 sulfur cluster binding"/>
    <property type="evidence" value="ECO:0007669"/>
    <property type="project" value="UniProtKB-UniRule"/>
</dbReference>
<dbReference type="GO" id="GO:0140078">
    <property type="term" value="F:class I DNA-(apurinic or apyrimidinic site) endonuclease activity"/>
    <property type="evidence" value="ECO:0007669"/>
    <property type="project" value="UniProtKB-EC"/>
</dbReference>
<keyword evidence="5 12" id="KW-0378">Hydrolase</keyword>
<dbReference type="InterPro" id="IPR011257">
    <property type="entry name" value="DNA_glycosylase"/>
</dbReference>
<proteinExistence type="inferred from homology"/>
<comment type="function">
    <text evidence="12">DNA repair enzyme that has both DNA N-glycosylase activity and AP-lyase activity. The DNA N-glycosylase activity releases various damaged pyrimidines from DNA by cleaving the N-glycosidic bond, leaving an AP (apurinic/apyrimidinic) site. The AP-lyase activity cleaves the phosphodiester bond 3' to the AP site by a beta-elimination, leaving a 3'-terminal unsaturated sugar and a product with a terminal 5'-phosphate.</text>
</comment>
<dbReference type="EC" id="4.2.99.18" evidence="12"/>
<dbReference type="PANTHER" id="PTHR10359">
    <property type="entry name" value="A/G-SPECIFIC ADENINE GLYCOSYLASE/ENDONUCLEASE III"/>
    <property type="match status" value="1"/>
</dbReference>
<keyword evidence="8 12" id="KW-0238">DNA-binding</keyword>
<keyword evidence="4 12" id="KW-0227">DNA damage</keyword>
<dbReference type="InterPro" id="IPR005759">
    <property type="entry name" value="Nth"/>
</dbReference>
<dbReference type="InterPro" id="IPR004035">
    <property type="entry name" value="Endouclease-III_FeS-bd_BS"/>
</dbReference>
<dbReference type="GO" id="GO:0046872">
    <property type="term" value="F:metal ion binding"/>
    <property type="evidence" value="ECO:0007669"/>
    <property type="project" value="UniProtKB-KW"/>
</dbReference>
<dbReference type="Pfam" id="PF00730">
    <property type="entry name" value="HhH-GPD"/>
    <property type="match status" value="1"/>
</dbReference>
<evidence type="ECO:0000256" key="5">
    <source>
        <dbReference type="ARBA" id="ARBA00022801"/>
    </source>
</evidence>
<reference evidence="14" key="1">
    <citation type="submission" date="2017-05" db="EMBL/GenBank/DDBJ databases">
        <authorList>
            <person name="Varghese N."/>
            <person name="Submissions S."/>
        </authorList>
    </citation>
    <scope>NUCLEOTIDE SEQUENCE</scope>
    <source>
        <strain evidence="14">DSM 18763</strain>
    </source>
</reference>
<dbReference type="Gene3D" id="1.10.1670.10">
    <property type="entry name" value="Helix-hairpin-Helix base-excision DNA repair enzymes (C-terminal)"/>
    <property type="match status" value="1"/>
</dbReference>
<comment type="catalytic activity">
    <reaction evidence="12">
        <text>2'-deoxyribonucleotide-(2'-deoxyribose 5'-phosphate)-2'-deoxyribonucleotide-DNA = a 3'-end 2'-deoxyribonucleotide-(2,3-dehydro-2,3-deoxyribose 5'-phosphate)-DNA + a 5'-end 5'-phospho-2'-deoxyribonucleoside-DNA + H(+)</text>
        <dbReference type="Rhea" id="RHEA:66592"/>
        <dbReference type="Rhea" id="RHEA-COMP:13180"/>
        <dbReference type="Rhea" id="RHEA-COMP:16897"/>
        <dbReference type="Rhea" id="RHEA-COMP:17067"/>
        <dbReference type="ChEBI" id="CHEBI:15378"/>
        <dbReference type="ChEBI" id="CHEBI:136412"/>
        <dbReference type="ChEBI" id="CHEBI:157695"/>
        <dbReference type="ChEBI" id="CHEBI:167181"/>
        <dbReference type="EC" id="4.2.99.18"/>
    </reaction>
</comment>
<dbReference type="EMBL" id="FXTX01000022">
    <property type="protein sequence ID" value="SMP21146.1"/>
    <property type="molecule type" value="Genomic_DNA"/>
</dbReference>
<keyword evidence="7 12" id="KW-0411">Iron-sulfur</keyword>
<dbReference type="GO" id="GO:0006285">
    <property type="term" value="P:base-excision repair, AP site formation"/>
    <property type="evidence" value="ECO:0007669"/>
    <property type="project" value="TreeGrafter"/>
</dbReference>
<gene>
    <name evidence="12" type="primary">nth</name>
    <name evidence="14" type="ORF">SAMN06264868_12220</name>
</gene>
<comment type="similarity">
    <text evidence="1 12">Belongs to the Nth/MutY family.</text>
</comment>
<dbReference type="InterPro" id="IPR023170">
    <property type="entry name" value="HhH_base_excis_C"/>
</dbReference>
<dbReference type="InterPro" id="IPR004036">
    <property type="entry name" value="Endonuclease-III-like_CS2"/>
</dbReference>
<dbReference type="FunFam" id="1.10.340.30:FF:000001">
    <property type="entry name" value="Endonuclease III"/>
    <property type="match status" value="1"/>
</dbReference>
<evidence type="ECO:0000256" key="10">
    <source>
        <dbReference type="ARBA" id="ARBA00023239"/>
    </source>
</evidence>